<organism evidence="1 2">
    <name type="scientific">Candidatus Marithioploca araucensis</name>
    <dbReference type="NCBI Taxonomy" id="70273"/>
    <lineage>
        <taxon>Bacteria</taxon>
        <taxon>Pseudomonadati</taxon>
        <taxon>Pseudomonadota</taxon>
        <taxon>Gammaproteobacteria</taxon>
        <taxon>Thiotrichales</taxon>
        <taxon>Thiotrichaceae</taxon>
        <taxon>Candidatus Marithioploca</taxon>
    </lineage>
</organism>
<reference evidence="1" key="1">
    <citation type="submission" date="2023-06" db="EMBL/GenBank/DDBJ databases">
        <title>Uncultivated large filamentous bacteria from sulfidic sediments reveal new species and different genomic features in energy metabolism and defense.</title>
        <authorList>
            <person name="Fonseca A."/>
        </authorList>
    </citation>
    <scope>NUCLEOTIDE SEQUENCE</scope>
    <source>
        <strain evidence="1">HSG4</strain>
    </source>
</reference>
<name>A0ABT7VRH7_9GAMM</name>
<evidence type="ECO:0000313" key="2">
    <source>
        <dbReference type="Proteomes" id="UP001171945"/>
    </source>
</evidence>
<dbReference type="EMBL" id="JAUCGM010000066">
    <property type="protein sequence ID" value="MDM8562128.1"/>
    <property type="molecule type" value="Genomic_DNA"/>
</dbReference>
<comment type="caution">
    <text evidence="1">The sequence shown here is derived from an EMBL/GenBank/DDBJ whole genome shotgun (WGS) entry which is preliminary data.</text>
</comment>
<proteinExistence type="predicted"/>
<evidence type="ECO:0000313" key="1">
    <source>
        <dbReference type="EMBL" id="MDM8562128.1"/>
    </source>
</evidence>
<accession>A0ABT7VRH7</accession>
<sequence>MESNALALGVFWSSTQVSFFWSPKLQLWAYFGVQSFSFGRILEFNYERV</sequence>
<keyword evidence="2" id="KW-1185">Reference proteome</keyword>
<gene>
    <name evidence="1" type="ORF">QUF54_02120</name>
</gene>
<protein>
    <submittedName>
        <fullName evidence="1">Uncharacterized protein</fullName>
    </submittedName>
</protein>
<dbReference type="Proteomes" id="UP001171945">
    <property type="component" value="Unassembled WGS sequence"/>
</dbReference>